<keyword evidence="2" id="KW-1185">Reference proteome</keyword>
<dbReference type="Proteomes" id="UP000789860">
    <property type="component" value="Unassembled WGS sequence"/>
</dbReference>
<gene>
    <name evidence="1" type="ORF">SCALOS_LOCUS10202</name>
</gene>
<feature type="non-terminal residue" evidence="1">
    <location>
        <position position="49"/>
    </location>
</feature>
<dbReference type="EMBL" id="CAJVPM010036497">
    <property type="protein sequence ID" value="CAG8692908.1"/>
    <property type="molecule type" value="Genomic_DNA"/>
</dbReference>
<organism evidence="1 2">
    <name type="scientific">Scutellospora calospora</name>
    <dbReference type="NCBI Taxonomy" id="85575"/>
    <lineage>
        <taxon>Eukaryota</taxon>
        <taxon>Fungi</taxon>
        <taxon>Fungi incertae sedis</taxon>
        <taxon>Mucoromycota</taxon>
        <taxon>Glomeromycotina</taxon>
        <taxon>Glomeromycetes</taxon>
        <taxon>Diversisporales</taxon>
        <taxon>Gigasporaceae</taxon>
        <taxon>Scutellospora</taxon>
    </lineage>
</organism>
<sequence length="49" mass="5863">VLPLSCILALKMPPLRRFQSRTAREQRAANAYRMKIFRQKPSTKNQQRY</sequence>
<proteinExistence type="predicted"/>
<evidence type="ECO:0000313" key="1">
    <source>
        <dbReference type="EMBL" id="CAG8692908.1"/>
    </source>
</evidence>
<feature type="non-terminal residue" evidence="1">
    <location>
        <position position="1"/>
    </location>
</feature>
<reference evidence="1" key="1">
    <citation type="submission" date="2021-06" db="EMBL/GenBank/DDBJ databases">
        <authorList>
            <person name="Kallberg Y."/>
            <person name="Tangrot J."/>
            <person name="Rosling A."/>
        </authorList>
    </citation>
    <scope>NUCLEOTIDE SEQUENCE</scope>
    <source>
        <strain evidence="1">AU212A</strain>
    </source>
</reference>
<evidence type="ECO:0000313" key="2">
    <source>
        <dbReference type="Proteomes" id="UP000789860"/>
    </source>
</evidence>
<name>A0ACA9P639_9GLOM</name>
<comment type="caution">
    <text evidence="1">The sequence shown here is derived from an EMBL/GenBank/DDBJ whole genome shotgun (WGS) entry which is preliminary data.</text>
</comment>
<protein>
    <submittedName>
        <fullName evidence="1">11436_t:CDS:1</fullName>
    </submittedName>
</protein>
<accession>A0ACA9P639</accession>